<reference evidence="1 2" key="1">
    <citation type="submission" date="2018-10" db="EMBL/GenBank/DDBJ databases">
        <title>Genome sequencing of Mucilaginibacter sp. HYN0043.</title>
        <authorList>
            <person name="Kim M."/>
            <person name="Yi H."/>
        </authorList>
    </citation>
    <scope>NUCLEOTIDE SEQUENCE [LARGE SCALE GENOMIC DNA]</scope>
    <source>
        <strain evidence="1 2">HYN0043</strain>
    </source>
</reference>
<dbReference type="Proteomes" id="UP000270046">
    <property type="component" value="Chromosome"/>
</dbReference>
<organism evidence="1 2">
    <name type="scientific">Mucilaginibacter celer</name>
    <dbReference type="NCBI Taxonomy" id="2305508"/>
    <lineage>
        <taxon>Bacteria</taxon>
        <taxon>Pseudomonadati</taxon>
        <taxon>Bacteroidota</taxon>
        <taxon>Sphingobacteriia</taxon>
        <taxon>Sphingobacteriales</taxon>
        <taxon>Sphingobacteriaceae</taxon>
        <taxon>Mucilaginibacter</taxon>
    </lineage>
</organism>
<evidence type="ECO:0000313" key="2">
    <source>
        <dbReference type="Proteomes" id="UP000270046"/>
    </source>
</evidence>
<gene>
    <name evidence="1" type="ORF">HYN43_003140</name>
</gene>
<sequence>MGIEVTFNRITRILDSGFDNFTKRFEETADHFMESVSPENEEERAARENQEDRVGRIKLSVHKYVDTGLRLKLYGMQIKIRDATDNPILTGMESLKNPGAALYAPMEFLIYENELKQSIIEYNQPSVYFDTFVDPSGTTGKLFDMKFQSLVDFSDLLLN</sequence>
<dbReference type="RefSeq" id="WP_119408070.1">
    <property type="nucleotide sequence ID" value="NZ_CP032869.1"/>
</dbReference>
<dbReference type="KEGG" id="muh:HYN43_003140"/>
<protein>
    <submittedName>
        <fullName evidence="1">Uncharacterized protein</fullName>
    </submittedName>
</protein>
<dbReference type="AlphaFoldDB" id="A0A494VLD4"/>
<keyword evidence="2" id="KW-1185">Reference proteome</keyword>
<accession>A0A494VLD4</accession>
<name>A0A494VLD4_9SPHI</name>
<evidence type="ECO:0000313" key="1">
    <source>
        <dbReference type="EMBL" id="AYL94351.1"/>
    </source>
</evidence>
<dbReference type="EMBL" id="CP032869">
    <property type="protein sequence ID" value="AYL94351.1"/>
    <property type="molecule type" value="Genomic_DNA"/>
</dbReference>
<proteinExistence type="predicted"/>